<organism evidence="1 2">
    <name type="scientific">Rhodovibrio sodomensis</name>
    <dbReference type="NCBI Taxonomy" id="1088"/>
    <lineage>
        <taxon>Bacteria</taxon>
        <taxon>Pseudomonadati</taxon>
        <taxon>Pseudomonadota</taxon>
        <taxon>Alphaproteobacteria</taxon>
        <taxon>Rhodospirillales</taxon>
        <taxon>Rhodovibrionaceae</taxon>
        <taxon>Rhodovibrio</taxon>
    </lineage>
</organism>
<protein>
    <submittedName>
        <fullName evidence="1">Uncharacterized protein</fullName>
    </submittedName>
</protein>
<accession>A0ABS1DFQ0</accession>
<evidence type="ECO:0000313" key="2">
    <source>
        <dbReference type="Proteomes" id="UP001296873"/>
    </source>
</evidence>
<comment type="caution">
    <text evidence="1">The sequence shown here is derived from an EMBL/GenBank/DDBJ whole genome shotgun (WGS) entry which is preliminary data.</text>
</comment>
<keyword evidence="2" id="KW-1185">Reference proteome</keyword>
<dbReference type="RefSeq" id="WP_200341617.1">
    <property type="nucleotide sequence ID" value="NZ_NRRL01000044.1"/>
</dbReference>
<dbReference type="EMBL" id="NRRL01000044">
    <property type="protein sequence ID" value="MBK1669285.1"/>
    <property type="molecule type" value="Genomic_DNA"/>
</dbReference>
<gene>
    <name evidence="1" type="ORF">CKO28_14705</name>
</gene>
<evidence type="ECO:0000313" key="1">
    <source>
        <dbReference type="EMBL" id="MBK1669285.1"/>
    </source>
</evidence>
<reference evidence="1 2" key="1">
    <citation type="journal article" date="2020" name="Microorganisms">
        <title>Osmotic Adaptation and Compatible Solute Biosynthesis of Phototrophic Bacteria as Revealed from Genome Analyses.</title>
        <authorList>
            <person name="Imhoff J.F."/>
            <person name="Rahn T."/>
            <person name="Kunzel S."/>
            <person name="Keller A."/>
            <person name="Neulinger S.C."/>
        </authorList>
    </citation>
    <scope>NUCLEOTIDE SEQUENCE [LARGE SCALE GENOMIC DNA]</scope>
    <source>
        <strain evidence="1 2">DSM 9895</strain>
    </source>
</reference>
<proteinExistence type="predicted"/>
<sequence>MSATLEIPSLWQRLRETPVELALHTAVDGRSAEDKAWETLAGETTVYAAVTVGDLLYDLARIDPTAVEAIDFARAADLSDIFTLAQTASEVFASSAVEQAGHISQLQGYLAEHLVAASLLREQGTEVEFAASSSQPGWDLLVNGQPVQVKNLAEPAGIEEHLARHPEIPVMTSTEMADNFPDDPMVLAVDGLRHADVVNTATSSLDGSADLLDLHIPVITVGIQLVRNGYAVARRTTGLSHALANVAVDVGMRAGGAKLGAVAAAAAFGVAGIASGYLAILAPVAGAIGGYDAARRLSKIPKLRLFAREEVADITTTTDAYADALQRELRLMIDQARAWRDRITSDAEDSGRVGAAVKQDWRQRVDAEIEWRESLISEAEPRQFGLFGFGDPAAEAIRMFELAARGGIPPFRCARELQQLQSALAQLQNKKMRHLISGR</sequence>
<dbReference type="Proteomes" id="UP001296873">
    <property type="component" value="Unassembled WGS sequence"/>
</dbReference>
<name>A0ABS1DFQ0_9PROT</name>